<accession>A0A0D7KGE5</accession>
<dbReference type="AlphaFoldDB" id="A0A0D7KGE5"/>
<evidence type="ECO:0000313" key="5">
    <source>
        <dbReference type="EMBL" id="KJA12278.1"/>
    </source>
</evidence>
<feature type="domain" description="HTH tetR-type" evidence="4">
    <location>
        <begin position="36"/>
        <end position="96"/>
    </location>
</feature>
<comment type="caution">
    <text evidence="5">The sequence shown here is derived from an EMBL/GenBank/DDBJ whole genome shotgun (WGS) entry which is preliminary data.</text>
</comment>
<dbReference type="InterPro" id="IPR041474">
    <property type="entry name" value="NicS_C"/>
</dbReference>
<dbReference type="EMBL" id="JXYQ01000003">
    <property type="protein sequence ID" value="KJA12278.1"/>
    <property type="molecule type" value="Genomic_DNA"/>
</dbReference>
<dbReference type="Proteomes" id="UP000032566">
    <property type="component" value="Unassembled WGS sequence"/>
</dbReference>
<dbReference type="InterPro" id="IPR050109">
    <property type="entry name" value="HTH-type_TetR-like_transc_reg"/>
</dbReference>
<dbReference type="RefSeq" id="WP_044395041.1">
    <property type="nucleotide sequence ID" value="NZ_CP117193.1"/>
</dbReference>
<evidence type="ECO:0000256" key="3">
    <source>
        <dbReference type="SAM" id="MobiDB-lite"/>
    </source>
</evidence>
<dbReference type="Pfam" id="PF17938">
    <property type="entry name" value="TetR_C_29"/>
    <property type="match status" value="1"/>
</dbReference>
<evidence type="ECO:0000256" key="1">
    <source>
        <dbReference type="ARBA" id="ARBA00023125"/>
    </source>
</evidence>
<dbReference type="GO" id="GO:0003677">
    <property type="term" value="F:DNA binding"/>
    <property type="evidence" value="ECO:0007669"/>
    <property type="project" value="UniProtKB-UniRule"/>
</dbReference>
<dbReference type="PANTHER" id="PTHR30328:SF54">
    <property type="entry name" value="HTH-TYPE TRANSCRIPTIONAL REPRESSOR SCO4008"/>
    <property type="match status" value="1"/>
</dbReference>
<dbReference type="InterPro" id="IPR009057">
    <property type="entry name" value="Homeodomain-like_sf"/>
</dbReference>
<feature type="DNA-binding region" description="H-T-H motif" evidence="2">
    <location>
        <begin position="59"/>
        <end position="78"/>
    </location>
</feature>
<feature type="region of interest" description="Disordered" evidence="3">
    <location>
        <begin position="1"/>
        <end position="33"/>
    </location>
</feature>
<keyword evidence="1 2" id="KW-0238">DNA-binding</keyword>
<name>A0A0D7KGE5_9BURK</name>
<evidence type="ECO:0000256" key="2">
    <source>
        <dbReference type="PROSITE-ProRule" id="PRU00335"/>
    </source>
</evidence>
<dbReference type="InterPro" id="IPR036271">
    <property type="entry name" value="Tet_transcr_reg_TetR-rel_C_sf"/>
</dbReference>
<dbReference type="PROSITE" id="PS50977">
    <property type="entry name" value="HTH_TETR_2"/>
    <property type="match status" value="1"/>
</dbReference>
<dbReference type="PRINTS" id="PR00455">
    <property type="entry name" value="HTHTETR"/>
</dbReference>
<proteinExistence type="predicted"/>
<dbReference type="InterPro" id="IPR001647">
    <property type="entry name" value="HTH_TetR"/>
</dbReference>
<keyword evidence="6" id="KW-1185">Reference proteome</keyword>
<dbReference type="SUPFAM" id="SSF46689">
    <property type="entry name" value="Homeodomain-like"/>
    <property type="match status" value="1"/>
</dbReference>
<sequence>MNELVRTPLVGEPAPRRTARKASAAAPERGRVNDPDRTMANILEVATAEFADKGLAGARIDEIAALTHTSKRMIYYYFGSKEGLYLAVLEEAYRRIRQIETSLRLEDMEPEAALRTLVGFTFDYQLDNPDFIRLVMNENMHRGEFIRRSATIQELNVPAINAVQAVYERGVASGVFRPHMDPIDLHMSISALCFFNVANRHTFSAIFKRSLDEPEALAQRRDSIIDMVVRFVRA</sequence>
<dbReference type="STRING" id="80878.RP29_01295"/>
<evidence type="ECO:0000313" key="6">
    <source>
        <dbReference type="Proteomes" id="UP000032566"/>
    </source>
</evidence>
<dbReference type="OrthoDB" id="2356263at2"/>
<dbReference type="SUPFAM" id="SSF48498">
    <property type="entry name" value="Tetracyclin repressor-like, C-terminal domain"/>
    <property type="match status" value="1"/>
</dbReference>
<dbReference type="Gene3D" id="1.10.357.10">
    <property type="entry name" value="Tetracycline Repressor, domain 2"/>
    <property type="match status" value="1"/>
</dbReference>
<dbReference type="PANTHER" id="PTHR30328">
    <property type="entry name" value="TRANSCRIPTIONAL REPRESSOR"/>
    <property type="match status" value="1"/>
</dbReference>
<gene>
    <name evidence="5" type="ORF">RP29_01295</name>
</gene>
<dbReference type="PATRIC" id="fig|80878.5.peg.1564"/>
<protein>
    <submittedName>
        <fullName evidence="5">TetR family transcriptional regulator</fullName>
    </submittedName>
</protein>
<organism evidence="5 6">
    <name type="scientific">Acidovorax temperans</name>
    <dbReference type="NCBI Taxonomy" id="80878"/>
    <lineage>
        <taxon>Bacteria</taxon>
        <taxon>Pseudomonadati</taxon>
        <taxon>Pseudomonadota</taxon>
        <taxon>Betaproteobacteria</taxon>
        <taxon>Burkholderiales</taxon>
        <taxon>Comamonadaceae</taxon>
        <taxon>Acidovorax</taxon>
    </lineage>
</organism>
<evidence type="ECO:0000259" key="4">
    <source>
        <dbReference type="PROSITE" id="PS50977"/>
    </source>
</evidence>
<reference evidence="5 6" key="1">
    <citation type="submission" date="2014-12" db="EMBL/GenBank/DDBJ databases">
        <title>Isolation of bacteria from lake water.</title>
        <authorList>
            <person name="Sheng K.-Y."/>
            <person name="Chin P.-S."/>
            <person name="Chan K.-G."/>
            <person name="Tan G.S."/>
        </authorList>
    </citation>
    <scope>NUCLEOTIDE SEQUENCE [LARGE SCALE GENOMIC DNA]</scope>
    <source>
        <strain evidence="5 6">KY4</strain>
    </source>
</reference>
<dbReference type="Pfam" id="PF00440">
    <property type="entry name" value="TetR_N"/>
    <property type="match status" value="1"/>
</dbReference>